<keyword evidence="1 4" id="KW-0808">Transferase</keyword>
<evidence type="ECO:0000313" key="5">
    <source>
        <dbReference type="Proteomes" id="UP000192980"/>
    </source>
</evidence>
<dbReference type="Proteomes" id="UP000192980">
    <property type="component" value="Unassembled WGS sequence"/>
</dbReference>
<dbReference type="Pfam" id="PF00583">
    <property type="entry name" value="Acetyltransf_1"/>
    <property type="match status" value="1"/>
</dbReference>
<dbReference type="RefSeq" id="WP_085473740.1">
    <property type="nucleotide sequence ID" value="NZ_FXAU01000006.1"/>
</dbReference>
<sequence length="186" mass="21064">MITCRPAKASDAKAIAPIMLLAMEDIIYYFIDNFDKEEATSLLTHFASLPNNQYSYQHIIVAEEEGQILGQLCLYPGGQLEALRKPIFDYIKEKYNRVLPLENETQEGEIYIDTIAVLPEAQGKGIGKKLLQYAIETFVEQQGETLGLLVDKENPSAKKLYLNMGFAVIKQVDIFGKEMDHLQYLP</sequence>
<dbReference type="GO" id="GO:0016747">
    <property type="term" value="F:acyltransferase activity, transferring groups other than amino-acyl groups"/>
    <property type="evidence" value="ECO:0007669"/>
    <property type="project" value="InterPro"/>
</dbReference>
<dbReference type="InterPro" id="IPR000182">
    <property type="entry name" value="GNAT_dom"/>
</dbReference>
<feature type="domain" description="N-acetyltransferase" evidence="3">
    <location>
        <begin position="2"/>
        <end position="186"/>
    </location>
</feature>
<gene>
    <name evidence="4" type="ORF">SAMN05660862_3020</name>
</gene>
<dbReference type="InterPro" id="IPR050680">
    <property type="entry name" value="YpeA/RimI_acetyltransf"/>
</dbReference>
<dbReference type="CDD" id="cd04301">
    <property type="entry name" value="NAT_SF"/>
    <property type="match status" value="1"/>
</dbReference>
<keyword evidence="2" id="KW-0012">Acyltransferase</keyword>
<evidence type="ECO:0000256" key="1">
    <source>
        <dbReference type="ARBA" id="ARBA00022679"/>
    </source>
</evidence>
<accession>A0A1X7KMU6</accession>
<dbReference type="SUPFAM" id="SSF55729">
    <property type="entry name" value="Acyl-CoA N-acyltransferases (Nat)"/>
    <property type="match status" value="1"/>
</dbReference>
<dbReference type="PROSITE" id="PS51186">
    <property type="entry name" value="GNAT"/>
    <property type="match status" value="1"/>
</dbReference>
<dbReference type="EMBL" id="FXAU01000006">
    <property type="protein sequence ID" value="SMG42503.1"/>
    <property type="molecule type" value="Genomic_DNA"/>
</dbReference>
<reference evidence="4 5" key="1">
    <citation type="submission" date="2017-04" db="EMBL/GenBank/DDBJ databases">
        <authorList>
            <person name="Afonso C.L."/>
            <person name="Miller P.J."/>
            <person name="Scott M.A."/>
            <person name="Spackman E."/>
            <person name="Goraichik I."/>
            <person name="Dimitrov K.M."/>
            <person name="Suarez D.L."/>
            <person name="Swayne D.E."/>
        </authorList>
    </citation>
    <scope>NUCLEOTIDE SEQUENCE [LARGE SCALE GENOMIC DNA]</scope>
    <source>
        <strain evidence="4 5">DSM 22418</strain>
    </source>
</reference>
<evidence type="ECO:0000259" key="3">
    <source>
        <dbReference type="PROSITE" id="PS51186"/>
    </source>
</evidence>
<dbReference type="STRING" id="561061.SAMN05660862_3020"/>
<dbReference type="AlphaFoldDB" id="A0A1X7KMU6"/>
<organism evidence="4 5">
    <name type="scientific">Sphingobacterium psychroaquaticum</name>
    <dbReference type="NCBI Taxonomy" id="561061"/>
    <lineage>
        <taxon>Bacteria</taxon>
        <taxon>Pseudomonadati</taxon>
        <taxon>Bacteroidota</taxon>
        <taxon>Sphingobacteriia</taxon>
        <taxon>Sphingobacteriales</taxon>
        <taxon>Sphingobacteriaceae</taxon>
        <taxon>Sphingobacterium</taxon>
    </lineage>
</organism>
<evidence type="ECO:0000313" key="4">
    <source>
        <dbReference type="EMBL" id="SMG42503.1"/>
    </source>
</evidence>
<keyword evidence="5" id="KW-1185">Reference proteome</keyword>
<name>A0A1X7KMU6_9SPHI</name>
<evidence type="ECO:0000256" key="2">
    <source>
        <dbReference type="ARBA" id="ARBA00023315"/>
    </source>
</evidence>
<dbReference type="Gene3D" id="3.40.630.30">
    <property type="match status" value="1"/>
</dbReference>
<proteinExistence type="predicted"/>
<protein>
    <submittedName>
        <fullName evidence="4">Acetyltransferase (GNAT) family protein</fullName>
    </submittedName>
</protein>
<dbReference type="PANTHER" id="PTHR43420">
    <property type="entry name" value="ACETYLTRANSFERASE"/>
    <property type="match status" value="1"/>
</dbReference>
<dbReference type="OrthoDB" id="5319888at2"/>
<dbReference type="InterPro" id="IPR016181">
    <property type="entry name" value="Acyl_CoA_acyltransferase"/>
</dbReference>